<proteinExistence type="predicted"/>
<dbReference type="Gramene" id="OB12G13470.1">
    <property type="protein sequence ID" value="OB12G13470.1"/>
    <property type="gene ID" value="OB12G13470"/>
</dbReference>
<dbReference type="HOGENOM" id="CLU_2889391_0_0_1"/>
<reference evidence="1" key="2">
    <citation type="submission" date="2013-04" db="UniProtKB">
        <authorList>
            <consortium name="EnsemblPlants"/>
        </authorList>
    </citation>
    <scope>IDENTIFICATION</scope>
</reference>
<sequence>MAGDATIICLMLKLKKLLQSTLSELASGFQSVSPRFLQDIESTLQCYRASLSEQTGKNKLLLD</sequence>
<organism evidence="1">
    <name type="scientific">Oryza brachyantha</name>
    <name type="common">malo sina</name>
    <dbReference type="NCBI Taxonomy" id="4533"/>
    <lineage>
        <taxon>Eukaryota</taxon>
        <taxon>Viridiplantae</taxon>
        <taxon>Streptophyta</taxon>
        <taxon>Embryophyta</taxon>
        <taxon>Tracheophyta</taxon>
        <taxon>Spermatophyta</taxon>
        <taxon>Magnoliopsida</taxon>
        <taxon>Liliopsida</taxon>
        <taxon>Poales</taxon>
        <taxon>Poaceae</taxon>
        <taxon>BOP clade</taxon>
        <taxon>Oryzoideae</taxon>
        <taxon>Oryzeae</taxon>
        <taxon>Oryzinae</taxon>
        <taxon>Oryza</taxon>
    </lineage>
</organism>
<accession>J3NBI9</accession>
<dbReference type="AlphaFoldDB" id="J3NBI9"/>
<dbReference type="EnsemblPlants" id="OB12G13470.1">
    <property type="protein sequence ID" value="OB12G13470.1"/>
    <property type="gene ID" value="OB12G13470"/>
</dbReference>
<evidence type="ECO:0000313" key="1">
    <source>
        <dbReference type="EnsemblPlants" id="OB12G13470.1"/>
    </source>
</evidence>
<dbReference type="Proteomes" id="UP000006038">
    <property type="component" value="Chromosome 12"/>
</dbReference>
<protein>
    <submittedName>
        <fullName evidence="1">Uncharacterized protein</fullName>
    </submittedName>
</protein>
<name>J3NBI9_ORYBR</name>
<keyword evidence="2" id="KW-1185">Reference proteome</keyword>
<reference evidence="1" key="1">
    <citation type="journal article" date="2013" name="Nat. Commun.">
        <title>Whole-genome sequencing of Oryza brachyantha reveals mechanisms underlying Oryza genome evolution.</title>
        <authorList>
            <person name="Chen J."/>
            <person name="Huang Q."/>
            <person name="Gao D."/>
            <person name="Wang J."/>
            <person name="Lang Y."/>
            <person name="Liu T."/>
            <person name="Li B."/>
            <person name="Bai Z."/>
            <person name="Luis Goicoechea J."/>
            <person name="Liang C."/>
            <person name="Chen C."/>
            <person name="Zhang W."/>
            <person name="Sun S."/>
            <person name="Liao Y."/>
            <person name="Zhang X."/>
            <person name="Yang L."/>
            <person name="Song C."/>
            <person name="Wang M."/>
            <person name="Shi J."/>
            <person name="Liu G."/>
            <person name="Liu J."/>
            <person name="Zhou H."/>
            <person name="Zhou W."/>
            <person name="Yu Q."/>
            <person name="An N."/>
            <person name="Chen Y."/>
            <person name="Cai Q."/>
            <person name="Wang B."/>
            <person name="Liu B."/>
            <person name="Min J."/>
            <person name="Huang Y."/>
            <person name="Wu H."/>
            <person name="Li Z."/>
            <person name="Zhang Y."/>
            <person name="Yin Y."/>
            <person name="Song W."/>
            <person name="Jiang J."/>
            <person name="Jackson S.A."/>
            <person name="Wing R.A."/>
            <person name="Wang J."/>
            <person name="Chen M."/>
        </authorList>
    </citation>
    <scope>NUCLEOTIDE SEQUENCE [LARGE SCALE GENOMIC DNA]</scope>
    <source>
        <strain evidence="1">cv. IRGC 101232</strain>
    </source>
</reference>
<evidence type="ECO:0000313" key="2">
    <source>
        <dbReference type="Proteomes" id="UP000006038"/>
    </source>
</evidence>